<sequence length="230" mass="26801">MRTGIYFLLSFYLGLMISHAQNLAPLNLEVRAVYNKNPIVIKEDRSMILDDKTGLEISKLKFYLSHFELYNDNEMVFSEENSYHLMDASDENSMKIQLSIPENIQYNKMKFYLGIDRKTNEEGIKGGSLDPTKGMYWSWQSGYINFKMEGKSNLCKTRYNEFTFHLGGFSDPFYAMQEVEVNINSHTKALYMDIDQFFSKINLSEQNNIMIPGKKSVEMSKIISKIFRAE</sequence>
<dbReference type="InterPro" id="IPR046863">
    <property type="entry name" value="MbnP-like_dom"/>
</dbReference>
<name>A0ABT2W1P7_9FLAO</name>
<feature type="domain" description="Copper-binding protein MbnP-like" evidence="1">
    <location>
        <begin position="25"/>
        <end position="210"/>
    </location>
</feature>
<accession>A0ABT2W1P7</accession>
<dbReference type="Pfam" id="PF20243">
    <property type="entry name" value="MbnP"/>
    <property type="match status" value="1"/>
</dbReference>
<dbReference type="EMBL" id="JAOTEM010000001">
    <property type="protein sequence ID" value="MCU7616136.1"/>
    <property type="molecule type" value="Genomic_DNA"/>
</dbReference>
<evidence type="ECO:0000313" key="3">
    <source>
        <dbReference type="Proteomes" id="UP001208649"/>
    </source>
</evidence>
<organism evidence="2 3">
    <name type="scientific">Chryseobacterium edaphi</name>
    <dbReference type="NCBI Taxonomy" id="2976532"/>
    <lineage>
        <taxon>Bacteria</taxon>
        <taxon>Pseudomonadati</taxon>
        <taxon>Bacteroidota</taxon>
        <taxon>Flavobacteriia</taxon>
        <taxon>Flavobacteriales</taxon>
        <taxon>Weeksellaceae</taxon>
        <taxon>Chryseobacterium group</taxon>
        <taxon>Chryseobacterium</taxon>
    </lineage>
</organism>
<evidence type="ECO:0000259" key="1">
    <source>
        <dbReference type="Pfam" id="PF20243"/>
    </source>
</evidence>
<gene>
    <name evidence="2" type="ORF">NZ698_02900</name>
</gene>
<reference evidence="3" key="1">
    <citation type="submission" date="2023-07" db="EMBL/GenBank/DDBJ databases">
        <title>Chryseobacterium sp. strain PBS4-4 Genome sequencing and assembly.</title>
        <authorList>
            <person name="Jung Y."/>
        </authorList>
    </citation>
    <scope>NUCLEOTIDE SEQUENCE [LARGE SCALE GENOMIC DNA]</scope>
    <source>
        <strain evidence="3">PBS4-4</strain>
    </source>
</reference>
<evidence type="ECO:0000313" key="2">
    <source>
        <dbReference type="EMBL" id="MCU7616136.1"/>
    </source>
</evidence>
<protein>
    <recommendedName>
        <fullName evidence="1">Copper-binding protein MbnP-like domain-containing protein</fullName>
    </recommendedName>
</protein>
<dbReference type="RefSeq" id="WP_263001597.1">
    <property type="nucleotide sequence ID" value="NZ_JAOTEM010000001.1"/>
</dbReference>
<proteinExistence type="predicted"/>
<comment type="caution">
    <text evidence="2">The sequence shown here is derived from an EMBL/GenBank/DDBJ whole genome shotgun (WGS) entry which is preliminary data.</text>
</comment>
<dbReference type="Proteomes" id="UP001208649">
    <property type="component" value="Unassembled WGS sequence"/>
</dbReference>
<keyword evidence="3" id="KW-1185">Reference proteome</keyword>